<gene>
    <name evidence="1" type="ORF">FDG2_5824</name>
</gene>
<proteinExistence type="predicted"/>
<dbReference type="AlphaFoldDB" id="A0A1C3PFP5"/>
<dbReference type="Proteomes" id="UP000199013">
    <property type="component" value="Unassembled WGS sequence"/>
</dbReference>
<dbReference type="EMBL" id="FLUV01002405">
    <property type="protein sequence ID" value="SBW28657.1"/>
    <property type="molecule type" value="Genomic_DNA"/>
</dbReference>
<reference evidence="2" key="1">
    <citation type="submission" date="2016-02" db="EMBL/GenBank/DDBJ databases">
        <authorList>
            <person name="Wibberg D."/>
        </authorList>
    </citation>
    <scope>NUCLEOTIDE SEQUENCE [LARGE SCALE GENOMIC DNA]</scope>
</reference>
<organism evidence="1 2">
    <name type="scientific">Candidatus Protofrankia californiensis</name>
    <dbReference type="NCBI Taxonomy" id="1839754"/>
    <lineage>
        <taxon>Bacteria</taxon>
        <taxon>Bacillati</taxon>
        <taxon>Actinomycetota</taxon>
        <taxon>Actinomycetes</taxon>
        <taxon>Frankiales</taxon>
        <taxon>Frankiaceae</taxon>
        <taxon>Protofrankia</taxon>
    </lineage>
</organism>
<evidence type="ECO:0000313" key="2">
    <source>
        <dbReference type="Proteomes" id="UP000199013"/>
    </source>
</evidence>
<evidence type="ECO:0000313" key="1">
    <source>
        <dbReference type="EMBL" id="SBW28657.1"/>
    </source>
</evidence>
<accession>A0A1C3PFP5</accession>
<protein>
    <submittedName>
        <fullName evidence="1">Uncharacterized protein</fullName>
    </submittedName>
</protein>
<sequence>MTLSAAYALLMVLERYGVACVVFPGSTRRGHLVVRGQHGEGDVFFFHDPAELSEFWRRLFALENVPEFSFFDLAEYAFPNLVFHSSLSFGRFDGAYADLRDRVVSILAGLNDRFIDEYRRCKGMPGEIQAAMGRYHIDLSPESPNTRGSRQLMRLRDVFHDGHTFRCEWHAKLERHRNRIHFSEPSEILAGKIFIGIFVAHLDT</sequence>
<name>A0A1C3PFP5_9ACTN</name>
<keyword evidence="2" id="KW-1185">Reference proteome</keyword>